<dbReference type="InterPro" id="IPR013196">
    <property type="entry name" value="HTH_11"/>
</dbReference>
<protein>
    <submittedName>
        <fullName evidence="4">Regulatory protein DeoR</fullName>
    </submittedName>
</protein>
<dbReference type="HOGENOM" id="CLU_041141_5_1_10"/>
<keyword evidence="1" id="KW-0805">Transcription regulation</keyword>
<evidence type="ECO:0000313" key="5">
    <source>
        <dbReference type="Proteomes" id="UP000007435"/>
    </source>
</evidence>
<dbReference type="Proteomes" id="UP000007435">
    <property type="component" value="Chromosome"/>
</dbReference>
<dbReference type="SMART" id="SM00420">
    <property type="entry name" value="HTH_DEOR"/>
    <property type="match status" value="1"/>
</dbReference>
<dbReference type="PROSITE" id="PS51000">
    <property type="entry name" value="HTH_DEOR_2"/>
    <property type="match status" value="1"/>
</dbReference>
<reference evidence="4 5" key="2">
    <citation type="journal article" date="2011" name="Stand. Genomic Sci.">
        <title>Complete genome sequence of Leadbetterella byssophila type strain (4M15).</title>
        <authorList>
            <person name="Abt B."/>
            <person name="Teshima H."/>
            <person name="Lucas S."/>
            <person name="Lapidus A."/>
            <person name="Del Rio T.G."/>
            <person name="Nolan M."/>
            <person name="Tice H."/>
            <person name="Cheng J.F."/>
            <person name="Pitluck S."/>
            <person name="Liolios K."/>
            <person name="Pagani I."/>
            <person name="Ivanova N."/>
            <person name="Mavromatis K."/>
            <person name="Pati A."/>
            <person name="Tapia R."/>
            <person name="Han C."/>
            <person name="Goodwin L."/>
            <person name="Chen A."/>
            <person name="Palaniappan K."/>
            <person name="Land M."/>
            <person name="Hauser L."/>
            <person name="Chang Y.J."/>
            <person name="Jeffries C.D."/>
            <person name="Rohde M."/>
            <person name="Goker M."/>
            <person name="Tindall B.J."/>
            <person name="Detter J.C."/>
            <person name="Woyke T."/>
            <person name="Bristow J."/>
            <person name="Eisen J.A."/>
            <person name="Markowitz V."/>
            <person name="Hugenholtz P."/>
            <person name="Klenk H.P."/>
            <person name="Kyrpides N.C."/>
        </authorList>
    </citation>
    <scope>NUCLEOTIDE SEQUENCE [LARGE SCALE GENOMIC DNA]</scope>
    <source>
        <strain evidence="5">DSM 17132 / JCM 16389 / KACC 11308 / NBRC 106382 / 4M15</strain>
    </source>
</reference>
<feature type="domain" description="HTH deoR-type" evidence="3">
    <location>
        <begin position="8"/>
        <end position="63"/>
    </location>
</feature>
<dbReference type="OrthoDB" id="9815009at2"/>
<dbReference type="Gene3D" id="1.10.10.10">
    <property type="entry name" value="Winged helix-like DNA-binding domain superfamily/Winged helix DNA-binding domain"/>
    <property type="match status" value="1"/>
</dbReference>
<keyword evidence="2" id="KW-0804">Transcription</keyword>
<dbReference type="InterPro" id="IPR036390">
    <property type="entry name" value="WH_DNA-bd_sf"/>
</dbReference>
<dbReference type="GO" id="GO:0003700">
    <property type="term" value="F:DNA-binding transcription factor activity"/>
    <property type="evidence" value="ECO:0007669"/>
    <property type="project" value="InterPro"/>
</dbReference>
<dbReference type="Pfam" id="PF13280">
    <property type="entry name" value="WYL"/>
    <property type="match status" value="1"/>
</dbReference>
<dbReference type="InterPro" id="IPR028349">
    <property type="entry name" value="PafC-like"/>
</dbReference>
<proteinExistence type="predicted"/>
<reference key="1">
    <citation type="submission" date="2010-11" db="EMBL/GenBank/DDBJ databases">
        <title>The complete genome of Leadbetterella byssophila DSM 17132.</title>
        <authorList>
            <consortium name="US DOE Joint Genome Institute (JGI-PGF)"/>
            <person name="Lucas S."/>
            <person name="Copeland A."/>
            <person name="Lapidus A."/>
            <person name="Glavina del Rio T."/>
            <person name="Dalin E."/>
            <person name="Tice H."/>
            <person name="Bruce D."/>
            <person name="Goodwin L."/>
            <person name="Pitluck S."/>
            <person name="Kyrpides N."/>
            <person name="Mavromatis K."/>
            <person name="Ivanova N."/>
            <person name="Teshima H."/>
            <person name="Brettin T."/>
            <person name="Detter J.C."/>
            <person name="Han C."/>
            <person name="Tapia R."/>
            <person name="Land M."/>
            <person name="Hauser L."/>
            <person name="Markowitz V."/>
            <person name="Cheng J.-F."/>
            <person name="Hugenholtz P."/>
            <person name="Woyke T."/>
            <person name="Wu D."/>
            <person name="Tindall B."/>
            <person name="Pomrenke H.G."/>
            <person name="Brambilla E."/>
            <person name="Klenk H.-P."/>
            <person name="Eisen J.A."/>
        </authorList>
    </citation>
    <scope>NUCLEOTIDE SEQUENCE [LARGE SCALE GENOMIC DNA]</scope>
    <source>
        <strain>DSM 17132</strain>
    </source>
</reference>
<dbReference type="InterPro" id="IPR026881">
    <property type="entry name" value="WYL_dom"/>
</dbReference>
<dbReference type="SUPFAM" id="SSF46785">
    <property type="entry name" value="Winged helix' DNA-binding domain"/>
    <property type="match status" value="1"/>
</dbReference>
<dbReference type="RefSeq" id="WP_013408668.1">
    <property type="nucleotide sequence ID" value="NC_014655.1"/>
</dbReference>
<dbReference type="KEGG" id="lby:Lbys_1918"/>
<dbReference type="PANTHER" id="PTHR34580">
    <property type="match status" value="1"/>
</dbReference>
<sequence>MQDESIKRFNRLIALLTSLQTKRIIKAQDLAERFGVSLRTIYRDIRALEQAGVPILSEAGVGYSLMDGYRIPPVMFTREEAGSLVTAEKLMRSLSDKSLGNQFTSAVEKIRSVLKTYDKEWLDSLDETIQVRVPKVMFNEEIEDSLQVVIHSIADRKSIIMKYKTFYGEESEREIEPVGIFHENNNWYILGFCLLRNDYRQFRTDRIIKINRTQNRFHRQHPSLSYFLKENTDIPRVKVRLLVDPKIANYLSSSRHNYGYVSERMSEKGIEMTFETIEISEAFPRWFLCFGDHMQILEPEELKENVRKLISKISV</sequence>
<dbReference type="PROSITE" id="PS52050">
    <property type="entry name" value="WYL"/>
    <property type="match status" value="1"/>
</dbReference>
<dbReference type="PANTHER" id="PTHR34580:SF3">
    <property type="entry name" value="PROTEIN PAFB"/>
    <property type="match status" value="1"/>
</dbReference>
<dbReference type="Pfam" id="PF25583">
    <property type="entry name" value="WCX"/>
    <property type="match status" value="1"/>
</dbReference>
<dbReference type="AlphaFoldDB" id="E4RRT3"/>
<evidence type="ECO:0000256" key="1">
    <source>
        <dbReference type="ARBA" id="ARBA00023015"/>
    </source>
</evidence>
<keyword evidence="5" id="KW-1185">Reference proteome</keyword>
<dbReference type="EMBL" id="CP002305">
    <property type="protein sequence ID" value="ADQ17620.1"/>
    <property type="molecule type" value="Genomic_DNA"/>
</dbReference>
<evidence type="ECO:0000256" key="2">
    <source>
        <dbReference type="ARBA" id="ARBA00023163"/>
    </source>
</evidence>
<gene>
    <name evidence="4" type="ordered locus">Lbys_1918</name>
</gene>
<evidence type="ECO:0000313" key="4">
    <source>
        <dbReference type="EMBL" id="ADQ17620.1"/>
    </source>
</evidence>
<dbReference type="Pfam" id="PF08279">
    <property type="entry name" value="HTH_11"/>
    <property type="match status" value="1"/>
</dbReference>
<dbReference type="InterPro" id="IPR001034">
    <property type="entry name" value="DeoR_HTH"/>
</dbReference>
<organism evidence="4 5">
    <name type="scientific">Leadbetterella byssophila (strain DSM 17132 / JCM 16389 / KACC 11308 / NBRC 106382 / 4M15)</name>
    <dbReference type="NCBI Taxonomy" id="649349"/>
    <lineage>
        <taxon>Bacteria</taxon>
        <taxon>Pseudomonadati</taxon>
        <taxon>Bacteroidota</taxon>
        <taxon>Cytophagia</taxon>
        <taxon>Cytophagales</taxon>
        <taxon>Leadbetterellaceae</taxon>
        <taxon>Leadbetterella</taxon>
    </lineage>
</organism>
<dbReference type="eggNOG" id="COG2378">
    <property type="taxonomic scope" value="Bacteria"/>
</dbReference>
<accession>E4RRT3</accession>
<name>E4RRT3_LEAB4</name>
<dbReference type="InterPro" id="IPR036388">
    <property type="entry name" value="WH-like_DNA-bd_sf"/>
</dbReference>
<dbReference type="STRING" id="649349.Lbys_1918"/>
<dbReference type="InterPro" id="IPR051534">
    <property type="entry name" value="CBASS_pafABC_assoc_protein"/>
</dbReference>
<dbReference type="InterPro" id="IPR057727">
    <property type="entry name" value="WCX_dom"/>
</dbReference>
<dbReference type="PIRSF" id="PIRSF016838">
    <property type="entry name" value="PafC"/>
    <property type="match status" value="1"/>
</dbReference>
<evidence type="ECO:0000259" key="3">
    <source>
        <dbReference type="PROSITE" id="PS51000"/>
    </source>
</evidence>